<dbReference type="OrthoDB" id="751203at2"/>
<reference evidence="2 3" key="1">
    <citation type="submission" date="2016-01" db="EMBL/GenBank/DDBJ databases">
        <title>Genome sequencing of Roseivirga spongicola UST030701-084.</title>
        <authorList>
            <person name="Selvaratnam C."/>
            <person name="Thevarajoo S."/>
            <person name="Goh K.M."/>
            <person name="Ee R."/>
            <person name="Chan K.-G."/>
            <person name="Chong C.S."/>
        </authorList>
    </citation>
    <scope>NUCLEOTIDE SEQUENCE [LARGE SCALE GENOMIC DNA]</scope>
    <source>
        <strain evidence="2 3">UST030701-084</strain>
    </source>
</reference>
<dbReference type="Pfam" id="PF13460">
    <property type="entry name" value="NAD_binding_10"/>
    <property type="match status" value="1"/>
</dbReference>
<dbReference type="AlphaFoldDB" id="A0A150XHS7"/>
<feature type="domain" description="NAD(P)-binding" evidence="1">
    <location>
        <begin position="9"/>
        <end position="192"/>
    </location>
</feature>
<dbReference type="EMBL" id="LRPC01000001">
    <property type="protein sequence ID" value="KYG78279.1"/>
    <property type="molecule type" value="Genomic_DNA"/>
</dbReference>
<dbReference type="STRING" id="333140.AWW68_05800"/>
<dbReference type="GO" id="GO:0005737">
    <property type="term" value="C:cytoplasm"/>
    <property type="evidence" value="ECO:0007669"/>
    <property type="project" value="TreeGrafter"/>
</dbReference>
<organism evidence="2 3">
    <name type="scientific">Roseivirga spongicola</name>
    <dbReference type="NCBI Taxonomy" id="333140"/>
    <lineage>
        <taxon>Bacteria</taxon>
        <taxon>Pseudomonadati</taxon>
        <taxon>Bacteroidota</taxon>
        <taxon>Cytophagia</taxon>
        <taxon>Cytophagales</taxon>
        <taxon>Roseivirgaceae</taxon>
        <taxon>Roseivirga</taxon>
    </lineage>
</organism>
<keyword evidence="3" id="KW-1185">Reference proteome</keyword>
<dbReference type="InterPro" id="IPR036291">
    <property type="entry name" value="NAD(P)-bd_dom_sf"/>
</dbReference>
<dbReference type="GO" id="GO:0050661">
    <property type="term" value="F:NADP binding"/>
    <property type="evidence" value="ECO:0007669"/>
    <property type="project" value="InterPro"/>
</dbReference>
<sequence>MQVSIIGCGWLGLPLAKSLIQKGHEVIGSTTSADKLKQLKEAGITPVQFKLEPMPVGEDFNLLFESELVIINIPPGRKKNPPHFYAEQIKYLKYQLQNSKVKKVIFISSTSFYPNTNNTVDVNTNYDFANGSSKAVVKGEEQISAISQELIILRCGGLMGDDRIPGKWFVGKETQGADTPVNYVHRDDVIATIEGLIEGWPQAQKVFNLVSDDHPTRKEVHEKMAEKYGFELPKWVEPSTIQSKVVESSFKESGLKSPLNF</sequence>
<gene>
    <name evidence="2" type="ORF">AWW68_05800</name>
</gene>
<accession>A0A150XHS7</accession>
<dbReference type="InterPro" id="IPR051783">
    <property type="entry name" value="NAD(P)-dependent_oxidoreduct"/>
</dbReference>
<proteinExistence type="predicted"/>
<evidence type="ECO:0000313" key="3">
    <source>
        <dbReference type="Proteomes" id="UP000075606"/>
    </source>
</evidence>
<dbReference type="Gene3D" id="3.40.50.720">
    <property type="entry name" value="NAD(P)-binding Rossmann-like Domain"/>
    <property type="match status" value="1"/>
</dbReference>
<evidence type="ECO:0000313" key="2">
    <source>
        <dbReference type="EMBL" id="KYG78279.1"/>
    </source>
</evidence>
<dbReference type="PANTHER" id="PTHR48079:SF6">
    <property type="entry name" value="NAD(P)-BINDING DOMAIN-CONTAINING PROTEIN-RELATED"/>
    <property type="match status" value="1"/>
</dbReference>
<dbReference type="SUPFAM" id="SSF51735">
    <property type="entry name" value="NAD(P)-binding Rossmann-fold domains"/>
    <property type="match status" value="1"/>
</dbReference>
<dbReference type="PANTHER" id="PTHR48079">
    <property type="entry name" value="PROTEIN YEEZ"/>
    <property type="match status" value="1"/>
</dbReference>
<dbReference type="RefSeq" id="WP_068217705.1">
    <property type="nucleotide sequence ID" value="NZ_LRPC01000001.1"/>
</dbReference>
<name>A0A150XHS7_9BACT</name>
<dbReference type="InterPro" id="IPR016040">
    <property type="entry name" value="NAD(P)-bd_dom"/>
</dbReference>
<evidence type="ECO:0000259" key="1">
    <source>
        <dbReference type="Pfam" id="PF13460"/>
    </source>
</evidence>
<dbReference type="Proteomes" id="UP000075606">
    <property type="component" value="Unassembled WGS sequence"/>
</dbReference>
<dbReference type="GO" id="GO:0004029">
    <property type="term" value="F:aldehyde dehydrogenase (NAD+) activity"/>
    <property type="evidence" value="ECO:0007669"/>
    <property type="project" value="TreeGrafter"/>
</dbReference>
<protein>
    <recommendedName>
        <fullName evidence="1">NAD(P)-binding domain-containing protein</fullName>
    </recommendedName>
</protein>
<comment type="caution">
    <text evidence="2">The sequence shown here is derived from an EMBL/GenBank/DDBJ whole genome shotgun (WGS) entry which is preliminary data.</text>
</comment>